<name>X1U986_9ZZZZ</name>
<comment type="caution">
    <text evidence="1">The sequence shown here is derived from an EMBL/GenBank/DDBJ whole genome shotgun (WGS) entry which is preliminary data.</text>
</comment>
<reference evidence="1" key="1">
    <citation type="journal article" date="2014" name="Front. Microbiol.">
        <title>High frequency of phylogenetically diverse reductive dehalogenase-homologous genes in deep subseafloor sedimentary metagenomes.</title>
        <authorList>
            <person name="Kawai M."/>
            <person name="Futagami T."/>
            <person name="Toyoda A."/>
            <person name="Takaki Y."/>
            <person name="Nishi S."/>
            <person name="Hori S."/>
            <person name="Arai W."/>
            <person name="Tsubouchi T."/>
            <person name="Morono Y."/>
            <person name="Uchiyama I."/>
            <person name="Ito T."/>
            <person name="Fujiyama A."/>
            <person name="Inagaki F."/>
            <person name="Takami H."/>
        </authorList>
    </citation>
    <scope>NUCLEOTIDE SEQUENCE</scope>
    <source>
        <strain evidence="1">Expedition CK06-06</strain>
    </source>
</reference>
<evidence type="ECO:0000313" key="1">
    <source>
        <dbReference type="EMBL" id="GAI96430.1"/>
    </source>
</evidence>
<gene>
    <name evidence="1" type="ORF">S12H4_31250</name>
</gene>
<organism evidence="1">
    <name type="scientific">marine sediment metagenome</name>
    <dbReference type="NCBI Taxonomy" id="412755"/>
    <lineage>
        <taxon>unclassified sequences</taxon>
        <taxon>metagenomes</taxon>
        <taxon>ecological metagenomes</taxon>
    </lineage>
</organism>
<dbReference type="EMBL" id="BARW01018224">
    <property type="protein sequence ID" value="GAI96430.1"/>
    <property type="molecule type" value="Genomic_DNA"/>
</dbReference>
<protein>
    <submittedName>
        <fullName evidence="1">Uncharacterized protein</fullName>
    </submittedName>
</protein>
<feature type="non-terminal residue" evidence="1">
    <location>
        <position position="1"/>
    </location>
</feature>
<accession>X1U986</accession>
<proteinExistence type="predicted"/>
<dbReference type="AlphaFoldDB" id="X1U986"/>
<sequence length="30" mass="3596">LAEFALDPDFFNRRQFTLAKYISETIWICS</sequence>